<gene>
    <name evidence="2" type="primary">LOC142166145</name>
</gene>
<accession>A0AC58S6Q2</accession>
<reference evidence="2" key="2">
    <citation type="submission" date="2025-08" db="UniProtKB">
        <authorList>
            <consortium name="RefSeq"/>
        </authorList>
    </citation>
    <scope>IDENTIFICATION</scope>
    <source>
        <tissue evidence="2">Leaf</tissue>
    </source>
</reference>
<sequence>MIACLETRVKKHRSQTIQRKMGVYWQCKDNYDYAPNGRIWLLWKEANVHVTVLESTDQLIHCLVKDKNSSFTSCITFVYGLYTIQHRIPLWRSLRNMQTNGLWLIIGDFNSVLNVDDGVNGIPVHQAEMIDFQKCLDGIGVGQITKRGSKFSWSNKRDAEIRIYSHIDWPFGNANWFNAYNGVEAIYMLPGCSDHTPIMINTKVVKVKVKRPYGLLTSVMQQREYKEVVQNTWSQKIQGYAMYYVWKKLKLIEQQIRDIQ</sequence>
<organism evidence="1 2">
    <name type="scientific">Nicotiana tabacum</name>
    <name type="common">Common tobacco</name>
    <dbReference type="NCBI Taxonomy" id="4097"/>
    <lineage>
        <taxon>Eukaryota</taxon>
        <taxon>Viridiplantae</taxon>
        <taxon>Streptophyta</taxon>
        <taxon>Embryophyta</taxon>
        <taxon>Tracheophyta</taxon>
        <taxon>Spermatophyta</taxon>
        <taxon>Magnoliopsida</taxon>
        <taxon>eudicotyledons</taxon>
        <taxon>Gunneridae</taxon>
        <taxon>Pentapetalae</taxon>
        <taxon>asterids</taxon>
        <taxon>lamiids</taxon>
        <taxon>Solanales</taxon>
        <taxon>Solanaceae</taxon>
        <taxon>Nicotianoideae</taxon>
        <taxon>Nicotianeae</taxon>
        <taxon>Nicotiana</taxon>
    </lineage>
</organism>
<proteinExistence type="predicted"/>
<evidence type="ECO:0000313" key="2">
    <source>
        <dbReference type="RefSeq" id="XP_075080672.1"/>
    </source>
</evidence>
<dbReference type="Proteomes" id="UP000790787">
    <property type="component" value="Chromosome 11"/>
</dbReference>
<name>A0AC58S6Q2_TOBAC</name>
<evidence type="ECO:0000313" key="1">
    <source>
        <dbReference type="Proteomes" id="UP000790787"/>
    </source>
</evidence>
<keyword evidence="1" id="KW-1185">Reference proteome</keyword>
<dbReference type="RefSeq" id="XP_075080672.1">
    <property type="nucleotide sequence ID" value="XM_075224571.1"/>
</dbReference>
<reference evidence="1" key="1">
    <citation type="journal article" date="2014" name="Nat. Commun.">
        <title>The tobacco genome sequence and its comparison with those of tomato and potato.</title>
        <authorList>
            <person name="Sierro N."/>
            <person name="Battey J.N."/>
            <person name="Ouadi S."/>
            <person name="Bakaher N."/>
            <person name="Bovet L."/>
            <person name="Willig A."/>
            <person name="Goepfert S."/>
            <person name="Peitsch M.C."/>
            <person name="Ivanov N.V."/>
        </authorList>
    </citation>
    <scope>NUCLEOTIDE SEQUENCE [LARGE SCALE GENOMIC DNA]</scope>
</reference>
<protein>
    <submittedName>
        <fullName evidence="2">Uncharacterized protein LOC142166145</fullName>
    </submittedName>
</protein>